<comment type="function">
    <text evidence="3">Required for maturation of 30S ribosomal subunits.</text>
</comment>
<dbReference type="SUPFAM" id="SSF75420">
    <property type="entry name" value="YhbC-like, N-terminal domain"/>
    <property type="match status" value="1"/>
</dbReference>
<dbReference type="EMBL" id="SDJR01000001">
    <property type="protein sequence ID" value="RXR27877.1"/>
    <property type="molecule type" value="Genomic_DNA"/>
</dbReference>
<dbReference type="OrthoDB" id="9805006at2"/>
<name>A0A4Q1L0H8_9CELL</name>
<dbReference type="Gene3D" id="3.30.300.70">
    <property type="entry name" value="RimP-like superfamily, N-terminal"/>
    <property type="match status" value="1"/>
</dbReference>
<dbReference type="InterPro" id="IPR003728">
    <property type="entry name" value="Ribosome_maturation_RimP"/>
</dbReference>
<evidence type="ECO:0000313" key="7">
    <source>
        <dbReference type="Proteomes" id="UP000289805"/>
    </source>
</evidence>
<evidence type="ECO:0000313" key="5">
    <source>
        <dbReference type="EMBL" id="RXR27877.1"/>
    </source>
</evidence>
<dbReference type="PANTHER" id="PTHR33867:SF1">
    <property type="entry name" value="RIBOSOME MATURATION FACTOR RIMP"/>
    <property type="match status" value="1"/>
</dbReference>
<evidence type="ECO:0000259" key="4">
    <source>
        <dbReference type="Pfam" id="PF02576"/>
    </source>
</evidence>
<evidence type="ECO:0000313" key="8">
    <source>
        <dbReference type="Proteomes" id="UP000290517"/>
    </source>
</evidence>
<dbReference type="Pfam" id="PF02576">
    <property type="entry name" value="RimP_N"/>
    <property type="match status" value="1"/>
</dbReference>
<keyword evidence="2 3" id="KW-0690">Ribosome biogenesis</keyword>
<accession>A0A4Q1L0H8</accession>
<evidence type="ECO:0000256" key="2">
    <source>
        <dbReference type="ARBA" id="ARBA00022517"/>
    </source>
</evidence>
<dbReference type="GO" id="GO:0005829">
    <property type="term" value="C:cytosol"/>
    <property type="evidence" value="ECO:0007669"/>
    <property type="project" value="TreeGrafter"/>
</dbReference>
<dbReference type="SUPFAM" id="SSF74942">
    <property type="entry name" value="YhbC-like, C-terminal domain"/>
    <property type="match status" value="1"/>
</dbReference>
<dbReference type="AlphaFoldDB" id="A0A4Q1L0H8"/>
<feature type="domain" description="Ribosome maturation factor RimP N-terminal" evidence="4">
    <location>
        <begin position="16"/>
        <end position="90"/>
    </location>
</feature>
<sequence length="182" mass="19481">MNKAKQAGADRVRRVVEPVVQDADLYLEDVTVTLAGSRSVVRITLDLPEDALGNLGLDRVAEVSRDINAVLDTSNAFPGAYTLEISTPGTSRPLTELRHFKRARGRIVRLALHDGGTVEGRLADVEDGKLLLTDAPVESVALDDVARGAVQVELKRALEVDLGPEMAVDANPGADAPHDEEV</sequence>
<organism evidence="6 7">
    <name type="scientific">Oerskovia turbata</name>
    <dbReference type="NCBI Taxonomy" id="1713"/>
    <lineage>
        <taxon>Bacteria</taxon>
        <taxon>Bacillati</taxon>
        <taxon>Actinomycetota</taxon>
        <taxon>Actinomycetes</taxon>
        <taxon>Micrococcales</taxon>
        <taxon>Cellulomonadaceae</taxon>
        <taxon>Oerskovia</taxon>
    </lineage>
</organism>
<dbReference type="Proteomes" id="UP000290517">
    <property type="component" value="Unassembled WGS sequence"/>
</dbReference>
<evidence type="ECO:0000313" key="6">
    <source>
        <dbReference type="EMBL" id="RXR35685.1"/>
    </source>
</evidence>
<dbReference type="PANTHER" id="PTHR33867">
    <property type="entry name" value="RIBOSOME MATURATION FACTOR RIMP"/>
    <property type="match status" value="1"/>
</dbReference>
<evidence type="ECO:0000256" key="3">
    <source>
        <dbReference type="HAMAP-Rule" id="MF_01077"/>
    </source>
</evidence>
<dbReference type="EMBL" id="SDJQ01000007">
    <property type="protein sequence ID" value="RXR35685.1"/>
    <property type="molecule type" value="Genomic_DNA"/>
</dbReference>
<dbReference type="InterPro" id="IPR036847">
    <property type="entry name" value="RimP_C_sf"/>
</dbReference>
<proteinExistence type="inferred from homology"/>
<dbReference type="GO" id="GO:0000028">
    <property type="term" value="P:ribosomal small subunit assembly"/>
    <property type="evidence" value="ECO:0007669"/>
    <property type="project" value="TreeGrafter"/>
</dbReference>
<dbReference type="InterPro" id="IPR028989">
    <property type="entry name" value="RimP_N"/>
</dbReference>
<protein>
    <recommendedName>
        <fullName evidence="3">Ribosome maturation factor RimP</fullName>
    </recommendedName>
</protein>
<keyword evidence="1 3" id="KW-0963">Cytoplasm</keyword>
<evidence type="ECO:0000256" key="1">
    <source>
        <dbReference type="ARBA" id="ARBA00022490"/>
    </source>
</evidence>
<reference evidence="7 8" key="1">
    <citation type="submission" date="2019-01" db="EMBL/GenBank/DDBJ databases">
        <title>Oerskovia turbata Genome sequencing and assembly.</title>
        <authorList>
            <person name="Dou T."/>
        </authorList>
    </citation>
    <scope>NUCLEOTIDE SEQUENCE [LARGE SCALE GENOMIC DNA]</scope>
    <source>
        <strain evidence="6 7">JCM12123</strain>
        <strain evidence="5 8">JCM3160</strain>
    </source>
</reference>
<dbReference type="RefSeq" id="WP_030150589.1">
    <property type="nucleotide sequence ID" value="NZ_JOFV01000004.1"/>
</dbReference>
<gene>
    <name evidence="3" type="primary">rimP</name>
    <name evidence="5" type="ORF">EQW73_00735</name>
    <name evidence="6" type="ORF">EQW78_05015</name>
</gene>
<dbReference type="STRING" id="1713.GCA_000718325_01034"/>
<dbReference type="InterPro" id="IPR035956">
    <property type="entry name" value="RimP_N_sf"/>
</dbReference>
<dbReference type="HAMAP" id="MF_01077">
    <property type="entry name" value="RimP"/>
    <property type="match status" value="1"/>
</dbReference>
<keyword evidence="8" id="KW-1185">Reference proteome</keyword>
<dbReference type="GO" id="GO:0006412">
    <property type="term" value="P:translation"/>
    <property type="evidence" value="ECO:0007669"/>
    <property type="project" value="TreeGrafter"/>
</dbReference>
<dbReference type="Proteomes" id="UP000289805">
    <property type="component" value="Unassembled WGS sequence"/>
</dbReference>
<comment type="similarity">
    <text evidence="3">Belongs to the RimP family.</text>
</comment>
<comment type="subcellular location">
    <subcellularLocation>
        <location evidence="3">Cytoplasm</location>
    </subcellularLocation>
</comment>
<comment type="caution">
    <text evidence="6">The sequence shown here is derived from an EMBL/GenBank/DDBJ whole genome shotgun (WGS) entry which is preliminary data.</text>
</comment>